<gene>
    <name evidence="3" type="ORF">MCHLO_14022</name>
</gene>
<dbReference type="EMBL" id="DF849478">
    <property type="protein sequence ID" value="GAT57498.1"/>
    <property type="molecule type" value="Genomic_DNA"/>
</dbReference>
<keyword evidence="2" id="KW-1133">Transmembrane helix</keyword>
<evidence type="ECO:0000313" key="3">
    <source>
        <dbReference type="EMBL" id="GAT57498.1"/>
    </source>
</evidence>
<sequence>MGFSDLPASRTAGNPQQPFRRQRTSDALAQSLEILGSLRGRRGLGRSWGAASAFNNFLLAFTNMLLSLLSATFFFVAANAAAIHGSCRPRDYISASELVQMGALSNCTLETEFPTECRNATQAAPFVNNGFREYNLTSTGEKAALLSLMIFESGGFAFDINHSQNNPGQGTRNEMNFPFILEYALETPRVAAQARALAGPNITDPSAVPPATQNAIRALVLPDDLSFASAMWFYTRSGASETGCIDIPDMVSGLRNESLAGWENYITQLVLRVS</sequence>
<name>A0ABQ0M2B9_MYCCL</name>
<proteinExistence type="predicted"/>
<feature type="region of interest" description="Disordered" evidence="1">
    <location>
        <begin position="1"/>
        <end position="23"/>
    </location>
</feature>
<evidence type="ECO:0000313" key="4">
    <source>
        <dbReference type="Proteomes" id="UP000815677"/>
    </source>
</evidence>
<accession>A0ABQ0M2B9</accession>
<keyword evidence="2" id="KW-0812">Transmembrane</keyword>
<evidence type="ECO:0000256" key="1">
    <source>
        <dbReference type="SAM" id="MobiDB-lite"/>
    </source>
</evidence>
<evidence type="ECO:0000256" key="2">
    <source>
        <dbReference type="SAM" id="Phobius"/>
    </source>
</evidence>
<organism evidence="3 4">
    <name type="scientific">Mycena chlorophos</name>
    <name type="common">Agaric fungus</name>
    <name type="synonym">Agaricus chlorophos</name>
    <dbReference type="NCBI Taxonomy" id="658473"/>
    <lineage>
        <taxon>Eukaryota</taxon>
        <taxon>Fungi</taxon>
        <taxon>Dikarya</taxon>
        <taxon>Basidiomycota</taxon>
        <taxon>Agaricomycotina</taxon>
        <taxon>Agaricomycetes</taxon>
        <taxon>Agaricomycetidae</taxon>
        <taxon>Agaricales</taxon>
        <taxon>Marasmiineae</taxon>
        <taxon>Mycenaceae</taxon>
        <taxon>Mycena</taxon>
    </lineage>
</organism>
<feature type="transmembrane region" description="Helical" evidence="2">
    <location>
        <begin position="57"/>
        <end position="82"/>
    </location>
</feature>
<dbReference type="Proteomes" id="UP000815677">
    <property type="component" value="Unassembled WGS sequence"/>
</dbReference>
<reference evidence="3" key="1">
    <citation type="submission" date="2014-09" db="EMBL/GenBank/DDBJ databases">
        <title>Genome sequence of the luminous mushroom Mycena chlorophos for searching fungal bioluminescence genes.</title>
        <authorList>
            <person name="Tanaka Y."/>
            <person name="Kasuga D."/>
            <person name="Oba Y."/>
            <person name="Hase S."/>
            <person name="Sato K."/>
            <person name="Oba Y."/>
            <person name="Sakakibara Y."/>
        </authorList>
    </citation>
    <scope>NUCLEOTIDE SEQUENCE</scope>
</reference>
<keyword evidence="4" id="KW-1185">Reference proteome</keyword>
<protein>
    <submittedName>
        <fullName evidence="3">Uncharacterized protein</fullName>
    </submittedName>
</protein>
<keyword evidence="2" id="KW-0472">Membrane</keyword>